<proteinExistence type="predicted"/>
<dbReference type="PANTHER" id="PTHR42709">
    <property type="entry name" value="ALKALINE PHOSPHATASE LIKE PROTEIN"/>
    <property type="match status" value="1"/>
</dbReference>
<protein>
    <submittedName>
        <fullName evidence="3">VTT domain-containing protein</fullName>
    </submittedName>
</protein>
<accession>A0ABX8B3T2</accession>
<reference evidence="3 4" key="1">
    <citation type="submission" date="2021-03" db="EMBL/GenBank/DDBJ databases">
        <title>Genomic and phenotypic characterization of Chloracidobacterium isolates provides evidence for multiple species.</title>
        <authorList>
            <person name="Saini M.K."/>
            <person name="Costas A.M.G."/>
            <person name="Tank M."/>
            <person name="Bryant D.A."/>
        </authorList>
    </citation>
    <scope>NUCLEOTIDE SEQUENCE [LARGE SCALE GENOMIC DNA]</scope>
    <source>
        <strain evidence="3 4">N</strain>
    </source>
</reference>
<gene>
    <name evidence="3" type="ORF">J8C05_12445</name>
</gene>
<organism evidence="3 4">
    <name type="scientific">Chloracidobacterium sp. N</name>
    <dbReference type="NCBI Taxonomy" id="2821540"/>
    <lineage>
        <taxon>Bacteria</taxon>
        <taxon>Pseudomonadati</taxon>
        <taxon>Acidobacteriota</taxon>
        <taxon>Terriglobia</taxon>
        <taxon>Terriglobales</taxon>
        <taxon>Acidobacteriaceae</taxon>
        <taxon>Chloracidobacterium</taxon>
        <taxon>Chloracidobacterium aggregatum</taxon>
    </lineage>
</organism>
<dbReference type="InterPro" id="IPR032816">
    <property type="entry name" value="VTT_dom"/>
</dbReference>
<feature type="transmembrane region" description="Helical" evidence="1">
    <location>
        <begin position="21"/>
        <end position="43"/>
    </location>
</feature>
<dbReference type="InterPro" id="IPR051311">
    <property type="entry name" value="DedA_domain"/>
</dbReference>
<feature type="transmembrane region" description="Helical" evidence="1">
    <location>
        <begin position="63"/>
        <end position="86"/>
    </location>
</feature>
<dbReference type="RefSeq" id="WP_211423849.1">
    <property type="nucleotide sequence ID" value="NZ_CP072643.1"/>
</dbReference>
<evidence type="ECO:0000256" key="1">
    <source>
        <dbReference type="SAM" id="Phobius"/>
    </source>
</evidence>
<name>A0ABX8B3T2_9BACT</name>
<feature type="transmembrane region" description="Helical" evidence="1">
    <location>
        <begin position="187"/>
        <end position="206"/>
    </location>
</feature>
<keyword evidence="4" id="KW-1185">Reference proteome</keyword>
<feature type="domain" description="VTT" evidence="2">
    <location>
        <begin position="54"/>
        <end position="170"/>
    </location>
</feature>
<sequence length="227" mass="25342">MTLAGFSAPFWKALLGKLQLFGLWLSGFGVFGVLLLAYVDSVIPLTPIPDATLALLCAQGTVWWWWAAALAALGSSLGCMTVYWIVRRLRQRFLGRSLLARRLSPERQARIEQLIRQYDIVALAAAAVMPPPFPFKPFVICAGLLEFHQGRLFVGLFIGRAIRYGTLAYLSMRYGSEAMSLLQQHTGWFFLGVGVIVAIISIYFLVRWYVFRRPALAATSLSPDIQP</sequence>
<evidence type="ECO:0000259" key="2">
    <source>
        <dbReference type="Pfam" id="PF09335"/>
    </source>
</evidence>
<keyword evidence="1" id="KW-0812">Transmembrane</keyword>
<feature type="transmembrane region" description="Helical" evidence="1">
    <location>
        <begin position="152"/>
        <end position="172"/>
    </location>
</feature>
<evidence type="ECO:0000313" key="4">
    <source>
        <dbReference type="Proteomes" id="UP000677668"/>
    </source>
</evidence>
<dbReference type="EMBL" id="CP072643">
    <property type="protein sequence ID" value="QUV95633.1"/>
    <property type="molecule type" value="Genomic_DNA"/>
</dbReference>
<dbReference type="Proteomes" id="UP000677668">
    <property type="component" value="Chromosome 2"/>
</dbReference>
<dbReference type="Pfam" id="PF09335">
    <property type="entry name" value="VTT_dom"/>
    <property type="match status" value="1"/>
</dbReference>
<keyword evidence="1" id="KW-0472">Membrane</keyword>
<evidence type="ECO:0000313" key="3">
    <source>
        <dbReference type="EMBL" id="QUV95633.1"/>
    </source>
</evidence>
<keyword evidence="1" id="KW-1133">Transmembrane helix</keyword>